<evidence type="ECO:0000256" key="3">
    <source>
        <dbReference type="ARBA" id="ARBA00022833"/>
    </source>
</evidence>
<dbReference type="InterPro" id="IPR051591">
    <property type="entry name" value="UPF0224_FAM112_RNA_Proc"/>
</dbReference>
<dbReference type="OMA" id="MSELRTW"/>
<feature type="region of interest" description="Disordered" evidence="4">
    <location>
        <begin position="636"/>
        <end position="707"/>
    </location>
</feature>
<dbReference type="Proteomes" id="UP000036987">
    <property type="component" value="Unassembled WGS sequence"/>
</dbReference>
<keyword evidence="1" id="KW-0479">Metal-binding</keyword>
<name>A0A0K9PF26_ZOSMR</name>
<evidence type="ECO:0000313" key="6">
    <source>
        <dbReference type="EMBL" id="KMZ66825.1"/>
    </source>
</evidence>
<dbReference type="OrthoDB" id="69229at2759"/>
<dbReference type="AlphaFoldDB" id="A0A0K9PF26"/>
<evidence type="ECO:0000256" key="1">
    <source>
        <dbReference type="ARBA" id="ARBA00022723"/>
    </source>
</evidence>
<accession>A0A0K9PF26</accession>
<evidence type="ECO:0000313" key="7">
    <source>
        <dbReference type="Proteomes" id="UP000036987"/>
    </source>
</evidence>
<evidence type="ECO:0000256" key="4">
    <source>
        <dbReference type="SAM" id="MobiDB-lite"/>
    </source>
</evidence>
<feature type="compositionally biased region" description="Basic residues" evidence="4">
    <location>
        <begin position="698"/>
        <end position="707"/>
    </location>
</feature>
<evidence type="ECO:0000256" key="2">
    <source>
        <dbReference type="ARBA" id="ARBA00022771"/>
    </source>
</evidence>
<keyword evidence="2" id="KW-0863">Zinc-finger</keyword>
<organism evidence="6 7">
    <name type="scientific">Zostera marina</name>
    <name type="common">Eelgrass</name>
    <dbReference type="NCBI Taxonomy" id="29655"/>
    <lineage>
        <taxon>Eukaryota</taxon>
        <taxon>Viridiplantae</taxon>
        <taxon>Streptophyta</taxon>
        <taxon>Embryophyta</taxon>
        <taxon>Tracheophyta</taxon>
        <taxon>Spermatophyta</taxon>
        <taxon>Magnoliopsida</taxon>
        <taxon>Liliopsida</taxon>
        <taxon>Zosteraceae</taxon>
        <taxon>Zostera</taxon>
    </lineage>
</organism>
<dbReference type="InterPro" id="IPR022776">
    <property type="entry name" value="TRM13/UPF0224_CHHC_Znf_dom"/>
</dbReference>
<dbReference type="STRING" id="29655.A0A0K9PF26"/>
<dbReference type="PANTHER" id="PTHR21402:SF10">
    <property type="entry name" value="U11_U12 SMALL NUCLEAR RIBONUCLEOPROTEIN 48 KDA PROTEIN"/>
    <property type="match status" value="1"/>
</dbReference>
<sequence>MNSTSAQNNLADADLPAAIRLIDDLISTASTSLASLSGFFPFPISPAATFSQCPFDPRHRMPPERVFHHSLRCPSSSFSSITSDLLQTLRYPDTFKSEEELEKENHRSDQPLVNPESDELYFSLDRGDLWTGSGSGFFYRNCPGVVSFPESDVFSRHFTLPGVLSAECANFSEKLFDDCRGDFDFFVGIFPSDLWCMKVEVSSWTDYPFQYSMTILRSILCLDKIDKKEMLKWVISSSLRYGIAIDEPMRDHIFLLLKLCLKAIWREAHQTMRLFASKEVCEMSNVKTKLVFPCPCLVRSMIWLGGFQLSILYGETNGRLFALDMLKEVLFLAASSSVLSPFENIVCKEDELDDQCGGNSIVTGVEVTGRDSNDKCTSNFFFSNVFITQIAYAITALHERSILERRIKALQLNQIIPKYQLLNELANTSARADELRSQRLDYRALLDYDGLMWHQSHDQGYGKTKTREQILAEERDYKRRRMSYRGKKAKRSHTQVLQNIIDDHMEKIKKAGGIGCNVKDNKDDARQQDIHSVSSNVISEDDLVYPYKRSIGTDQCNDANGLTGEFDRKNMLDSIPDFRESLLKPRHHHGTEKVPKFNDNYGKEKEYGRREYKNKDSEKYKRRDRSYKYIDDGKESSLSSKYLDGSKSSTRRNDKSYKSKSKMQNTFEDRYDPSNSDRSEDTLDSTYRDSHVSSKHGSFSRKHRHDH</sequence>
<dbReference type="PROSITE" id="PS51800">
    <property type="entry name" value="ZF_CHHC_U11_48K"/>
    <property type="match status" value="1"/>
</dbReference>
<feature type="region of interest" description="Disordered" evidence="4">
    <location>
        <begin position="583"/>
        <end position="621"/>
    </location>
</feature>
<dbReference type="EMBL" id="LFYR01000956">
    <property type="protein sequence ID" value="KMZ66825.1"/>
    <property type="molecule type" value="Genomic_DNA"/>
</dbReference>
<keyword evidence="7" id="KW-1185">Reference proteome</keyword>
<reference evidence="7" key="1">
    <citation type="journal article" date="2016" name="Nature">
        <title>The genome of the seagrass Zostera marina reveals angiosperm adaptation to the sea.</title>
        <authorList>
            <person name="Olsen J.L."/>
            <person name="Rouze P."/>
            <person name="Verhelst B."/>
            <person name="Lin Y.-C."/>
            <person name="Bayer T."/>
            <person name="Collen J."/>
            <person name="Dattolo E."/>
            <person name="De Paoli E."/>
            <person name="Dittami S."/>
            <person name="Maumus F."/>
            <person name="Michel G."/>
            <person name="Kersting A."/>
            <person name="Lauritano C."/>
            <person name="Lohaus R."/>
            <person name="Toepel M."/>
            <person name="Tonon T."/>
            <person name="Vanneste K."/>
            <person name="Amirebrahimi M."/>
            <person name="Brakel J."/>
            <person name="Bostroem C."/>
            <person name="Chovatia M."/>
            <person name="Grimwood J."/>
            <person name="Jenkins J.W."/>
            <person name="Jueterbock A."/>
            <person name="Mraz A."/>
            <person name="Stam W.T."/>
            <person name="Tice H."/>
            <person name="Bornberg-Bauer E."/>
            <person name="Green P.J."/>
            <person name="Pearson G.A."/>
            <person name="Procaccini G."/>
            <person name="Duarte C.M."/>
            <person name="Schmutz J."/>
            <person name="Reusch T.B.H."/>
            <person name="Van de Peer Y."/>
        </authorList>
    </citation>
    <scope>NUCLEOTIDE SEQUENCE [LARGE SCALE GENOMIC DNA]</scope>
    <source>
        <strain evidence="7">cv. Finnish</strain>
    </source>
</reference>
<feature type="domain" description="CHHC U11-48K-type" evidence="5">
    <location>
        <begin position="50"/>
        <end position="77"/>
    </location>
</feature>
<proteinExistence type="predicted"/>
<gene>
    <name evidence="6" type="ORF">ZOSMA_288G00250</name>
</gene>
<feature type="compositionally biased region" description="Basic and acidic residues" evidence="4">
    <location>
        <begin position="591"/>
        <end position="621"/>
    </location>
</feature>
<protein>
    <recommendedName>
        <fullName evidence="5">CHHC U11-48K-type domain-containing protein</fullName>
    </recommendedName>
</protein>
<feature type="compositionally biased region" description="Basic and acidic residues" evidence="4">
    <location>
        <begin position="667"/>
        <end position="692"/>
    </location>
</feature>
<dbReference type="Pfam" id="PF05253">
    <property type="entry name" value="zf-U11-48K"/>
    <property type="match status" value="1"/>
</dbReference>
<keyword evidence="3" id="KW-0862">Zinc</keyword>
<evidence type="ECO:0000259" key="5">
    <source>
        <dbReference type="PROSITE" id="PS51800"/>
    </source>
</evidence>
<dbReference type="GO" id="GO:0008270">
    <property type="term" value="F:zinc ion binding"/>
    <property type="evidence" value="ECO:0007669"/>
    <property type="project" value="UniProtKB-KW"/>
</dbReference>
<comment type="caution">
    <text evidence="6">The sequence shown here is derived from an EMBL/GenBank/DDBJ whole genome shotgun (WGS) entry which is preliminary data.</text>
</comment>
<dbReference type="PANTHER" id="PTHR21402">
    <property type="entry name" value="GAMETOCYTE SPECIFIC FACTOR 1-RELATED"/>
    <property type="match status" value="1"/>
</dbReference>